<sequence length="50" mass="6176">MHLFMKFILAPVLFVLSVFVIIQTYRKYKIKHLLKKWEKIYHPFPLKKEA</sequence>
<keyword evidence="1" id="KW-0472">Membrane</keyword>
<evidence type="ECO:0000313" key="3">
    <source>
        <dbReference type="Proteomes" id="UP000095598"/>
    </source>
</evidence>
<evidence type="ECO:0000256" key="1">
    <source>
        <dbReference type="SAM" id="Phobius"/>
    </source>
</evidence>
<organism evidence="2 3">
    <name type="scientific">Anaerostipes hadrus</name>
    <dbReference type="NCBI Taxonomy" id="649756"/>
    <lineage>
        <taxon>Bacteria</taxon>
        <taxon>Bacillati</taxon>
        <taxon>Bacillota</taxon>
        <taxon>Clostridia</taxon>
        <taxon>Lachnospirales</taxon>
        <taxon>Lachnospiraceae</taxon>
        <taxon>Anaerostipes</taxon>
    </lineage>
</organism>
<dbReference type="AlphaFoldDB" id="A0A173S4I9"/>
<proteinExistence type="predicted"/>
<reference evidence="2 3" key="1">
    <citation type="submission" date="2015-09" db="EMBL/GenBank/DDBJ databases">
        <authorList>
            <consortium name="Pathogen Informatics"/>
        </authorList>
    </citation>
    <scope>NUCLEOTIDE SEQUENCE [LARGE SCALE GENOMIC DNA]</scope>
    <source>
        <strain evidence="2 3">2789STDY5608868</strain>
    </source>
</reference>
<evidence type="ECO:0000313" key="2">
    <source>
        <dbReference type="EMBL" id="CUM85242.1"/>
    </source>
</evidence>
<feature type="transmembrane region" description="Helical" evidence="1">
    <location>
        <begin position="6"/>
        <end position="25"/>
    </location>
</feature>
<keyword evidence="1" id="KW-0812">Transmembrane</keyword>
<keyword evidence="1" id="KW-1133">Transmembrane helix</keyword>
<dbReference type="EMBL" id="CYXT01000005">
    <property type="protein sequence ID" value="CUM85242.1"/>
    <property type="molecule type" value="Genomic_DNA"/>
</dbReference>
<name>A0A173S4I9_ANAHA</name>
<gene>
    <name evidence="2" type="ORF">ERS852425_01026</name>
</gene>
<dbReference type="Proteomes" id="UP000095598">
    <property type="component" value="Unassembled WGS sequence"/>
</dbReference>
<accession>A0A173S4I9</accession>
<protein>
    <submittedName>
        <fullName evidence="2">Uncharacterized protein</fullName>
    </submittedName>
</protein>